<dbReference type="Proteomes" id="UP000186955">
    <property type="component" value="Unassembled WGS sequence"/>
</dbReference>
<keyword evidence="2" id="KW-1185">Reference proteome</keyword>
<evidence type="ECO:0008006" key="3">
    <source>
        <dbReference type="Google" id="ProtNLM"/>
    </source>
</evidence>
<protein>
    <recommendedName>
        <fullName evidence="3">Alpha/beta hydrolase fold-3 domain-containing protein</fullName>
    </recommendedName>
</protein>
<dbReference type="STRING" id="1316194.A0A1Q5TMG9"/>
<reference evidence="1 2" key="1">
    <citation type="submission" date="2016-10" db="EMBL/GenBank/DDBJ databases">
        <title>Genome sequence of the ascomycete fungus Penicillium subrubescens.</title>
        <authorList>
            <person name="De Vries R.P."/>
            <person name="Peng M."/>
            <person name="Dilokpimol A."/>
            <person name="Hilden K."/>
            <person name="Makela M.R."/>
            <person name="Grigoriev I."/>
            <person name="Riley R."/>
            <person name="Granchi Z."/>
        </authorList>
    </citation>
    <scope>NUCLEOTIDE SEQUENCE [LARGE SCALE GENOMIC DNA]</scope>
    <source>
        <strain evidence="1 2">CBS 132785</strain>
    </source>
</reference>
<dbReference type="Gene3D" id="3.40.50.1820">
    <property type="entry name" value="alpha/beta hydrolase"/>
    <property type="match status" value="1"/>
</dbReference>
<name>A0A1Q5TMG9_9EURO</name>
<proteinExistence type="predicted"/>
<dbReference type="EMBL" id="MNBE01000639">
    <property type="protein sequence ID" value="OKP01435.1"/>
    <property type="molecule type" value="Genomic_DNA"/>
</dbReference>
<organism evidence="1 2">
    <name type="scientific">Penicillium subrubescens</name>
    <dbReference type="NCBI Taxonomy" id="1316194"/>
    <lineage>
        <taxon>Eukaryota</taxon>
        <taxon>Fungi</taxon>
        <taxon>Dikarya</taxon>
        <taxon>Ascomycota</taxon>
        <taxon>Pezizomycotina</taxon>
        <taxon>Eurotiomycetes</taxon>
        <taxon>Eurotiomycetidae</taxon>
        <taxon>Eurotiales</taxon>
        <taxon>Aspergillaceae</taxon>
        <taxon>Penicillium</taxon>
    </lineage>
</organism>
<evidence type="ECO:0000313" key="1">
    <source>
        <dbReference type="EMBL" id="OKP01435.1"/>
    </source>
</evidence>
<dbReference type="InterPro" id="IPR029058">
    <property type="entry name" value="AB_hydrolase_fold"/>
</dbReference>
<gene>
    <name evidence="1" type="ORF">PENSUB_7425</name>
</gene>
<accession>A0A1Q5TMG9</accession>
<dbReference type="GO" id="GO:0017000">
    <property type="term" value="P:antibiotic biosynthetic process"/>
    <property type="evidence" value="ECO:0007669"/>
    <property type="project" value="UniProtKB-ARBA"/>
</dbReference>
<evidence type="ECO:0000313" key="2">
    <source>
        <dbReference type="Proteomes" id="UP000186955"/>
    </source>
</evidence>
<comment type="caution">
    <text evidence="1">The sequence shown here is derived from an EMBL/GenBank/DDBJ whole genome shotgun (WGS) entry which is preliminary data.</text>
</comment>
<sequence length="93" mass="10432">MEPLRKITYQYAHHGIPLECDTCYDQKWPLISASYRLVPPIGGKELLEDVTAAYQFARKLGDGVDRQVIVGGASAGKKNPSKMLSFRKFESED</sequence>
<dbReference type="GO" id="GO:0072330">
    <property type="term" value="P:monocarboxylic acid biosynthetic process"/>
    <property type="evidence" value="ECO:0007669"/>
    <property type="project" value="UniProtKB-ARBA"/>
</dbReference>
<dbReference type="AlphaFoldDB" id="A0A1Q5TMG9"/>
<dbReference type="SUPFAM" id="SSF53474">
    <property type="entry name" value="alpha/beta-Hydrolases"/>
    <property type="match status" value="1"/>
</dbReference>